<dbReference type="InterPro" id="IPR014720">
    <property type="entry name" value="dsRBD_dom"/>
</dbReference>
<dbReference type="GO" id="GO:0003735">
    <property type="term" value="F:structural constituent of ribosome"/>
    <property type="evidence" value="ECO:0007669"/>
    <property type="project" value="TreeGrafter"/>
</dbReference>
<dbReference type="AlphaFoldDB" id="A0A1U7LMB9"/>
<dbReference type="InterPro" id="IPR044443">
    <property type="entry name" value="Ribosomal_mL44_DSRM_fung"/>
</dbReference>
<dbReference type="SUPFAM" id="SSF69065">
    <property type="entry name" value="RNase III domain-like"/>
    <property type="match status" value="1"/>
</dbReference>
<dbReference type="Proteomes" id="UP000186594">
    <property type="component" value="Unassembled WGS sequence"/>
</dbReference>
<gene>
    <name evidence="11" type="ORF">NEOLI_005040</name>
</gene>
<dbReference type="OMA" id="KAWYLYE"/>
<organism evidence="11 12">
    <name type="scientific">Neolecta irregularis (strain DAH-3)</name>
    <dbReference type="NCBI Taxonomy" id="1198029"/>
    <lineage>
        <taxon>Eukaryota</taxon>
        <taxon>Fungi</taxon>
        <taxon>Dikarya</taxon>
        <taxon>Ascomycota</taxon>
        <taxon>Taphrinomycotina</taxon>
        <taxon>Neolectales</taxon>
        <taxon>Neolectaceae</taxon>
        <taxon>Neolecta</taxon>
    </lineage>
</organism>
<keyword evidence="4" id="KW-0496">Mitochondrion</keyword>
<dbReference type="EMBL" id="LXFE01001246">
    <property type="protein sequence ID" value="OLL23789.1"/>
    <property type="molecule type" value="Genomic_DNA"/>
</dbReference>
<comment type="subcellular location">
    <subcellularLocation>
        <location evidence="1">Mitochondrion</location>
    </subcellularLocation>
</comment>
<feature type="domain" description="DRBM" evidence="9">
    <location>
        <begin position="207"/>
        <end position="277"/>
    </location>
</feature>
<comment type="caution">
    <text evidence="11">The sequence shown here is derived from an EMBL/GenBank/DDBJ whole genome shotgun (WGS) entry which is preliminary data.</text>
</comment>
<dbReference type="Pfam" id="PF22892">
    <property type="entry name" value="DSRM_MRPL44"/>
    <property type="match status" value="1"/>
</dbReference>
<dbReference type="CDD" id="cd19873">
    <property type="entry name" value="DSRM_MRPL3_like"/>
    <property type="match status" value="1"/>
</dbReference>
<evidence type="ECO:0000256" key="3">
    <source>
        <dbReference type="ARBA" id="ARBA00022980"/>
    </source>
</evidence>
<keyword evidence="12" id="KW-1185">Reference proteome</keyword>
<name>A0A1U7LMB9_NEOID</name>
<evidence type="ECO:0000256" key="6">
    <source>
        <dbReference type="ARBA" id="ARBA00024034"/>
    </source>
</evidence>
<keyword evidence="2 8" id="KW-0694">RNA-binding</keyword>
<evidence type="ECO:0000256" key="1">
    <source>
        <dbReference type="ARBA" id="ARBA00004173"/>
    </source>
</evidence>
<protein>
    <recommendedName>
        <fullName evidence="7">Large ribosomal subunit protein mL44</fullName>
    </recommendedName>
</protein>
<dbReference type="PROSITE" id="PS50142">
    <property type="entry name" value="RNASE_3_2"/>
    <property type="match status" value="1"/>
</dbReference>
<dbReference type="PANTHER" id="PTHR11207:SF32">
    <property type="entry name" value="LARGE RIBOSOMAL SUBUNIT PROTEIN ML44"/>
    <property type="match status" value="1"/>
</dbReference>
<keyword evidence="3 11" id="KW-0689">Ribosomal protein</keyword>
<dbReference type="PROSITE" id="PS50137">
    <property type="entry name" value="DS_RBD"/>
    <property type="match status" value="1"/>
</dbReference>
<dbReference type="Gene3D" id="3.30.160.20">
    <property type="match status" value="1"/>
</dbReference>
<evidence type="ECO:0000256" key="2">
    <source>
        <dbReference type="ARBA" id="ARBA00022884"/>
    </source>
</evidence>
<dbReference type="InterPro" id="IPR036389">
    <property type="entry name" value="RNase_III_sf"/>
</dbReference>
<dbReference type="GO" id="GO:0005739">
    <property type="term" value="C:mitochondrion"/>
    <property type="evidence" value="ECO:0007669"/>
    <property type="project" value="TreeGrafter"/>
</dbReference>
<comment type="similarity">
    <text evidence="6">Belongs to the ribonuclease III family. Mitochondrion-specific ribosomal protein mL44 subfamily.</text>
</comment>
<evidence type="ECO:0000256" key="7">
    <source>
        <dbReference type="ARBA" id="ARBA00035187"/>
    </source>
</evidence>
<proteinExistence type="inferred from homology"/>
<evidence type="ECO:0000259" key="10">
    <source>
        <dbReference type="PROSITE" id="PS50142"/>
    </source>
</evidence>
<dbReference type="GO" id="GO:0006396">
    <property type="term" value="P:RNA processing"/>
    <property type="evidence" value="ECO:0007669"/>
    <property type="project" value="InterPro"/>
</dbReference>
<dbReference type="SMART" id="SM00535">
    <property type="entry name" value="RIBOc"/>
    <property type="match status" value="1"/>
</dbReference>
<evidence type="ECO:0000256" key="5">
    <source>
        <dbReference type="ARBA" id="ARBA00023274"/>
    </source>
</evidence>
<dbReference type="PANTHER" id="PTHR11207">
    <property type="entry name" value="RIBONUCLEASE III"/>
    <property type="match status" value="1"/>
</dbReference>
<dbReference type="SMART" id="SM00358">
    <property type="entry name" value="DSRM"/>
    <property type="match status" value="1"/>
</dbReference>
<reference evidence="11 12" key="1">
    <citation type="submission" date="2016-04" db="EMBL/GenBank/DDBJ databases">
        <title>Evolutionary innovation and constraint leading to complex multicellularity in the Ascomycota.</title>
        <authorList>
            <person name="Cisse O."/>
            <person name="Nguyen A."/>
            <person name="Hewitt D.A."/>
            <person name="Jedd G."/>
            <person name="Stajich J.E."/>
        </authorList>
    </citation>
    <scope>NUCLEOTIDE SEQUENCE [LARGE SCALE GENOMIC DNA]</scope>
    <source>
        <strain evidence="11 12">DAH-3</strain>
    </source>
</reference>
<dbReference type="InterPro" id="IPR000999">
    <property type="entry name" value="RNase_III_dom"/>
</dbReference>
<dbReference type="GO" id="GO:0003725">
    <property type="term" value="F:double-stranded RNA binding"/>
    <property type="evidence" value="ECO:0007669"/>
    <property type="project" value="InterPro"/>
</dbReference>
<feature type="domain" description="RNase III" evidence="10">
    <location>
        <begin position="38"/>
        <end position="180"/>
    </location>
</feature>
<dbReference type="SUPFAM" id="SSF54768">
    <property type="entry name" value="dsRNA-binding domain-like"/>
    <property type="match status" value="1"/>
</dbReference>
<evidence type="ECO:0000313" key="12">
    <source>
        <dbReference type="Proteomes" id="UP000186594"/>
    </source>
</evidence>
<accession>A0A1U7LMB9</accession>
<dbReference type="GO" id="GO:0005840">
    <property type="term" value="C:ribosome"/>
    <property type="evidence" value="ECO:0007669"/>
    <property type="project" value="UniProtKB-KW"/>
</dbReference>
<dbReference type="STRING" id="1198029.A0A1U7LMB9"/>
<evidence type="ECO:0000259" key="9">
    <source>
        <dbReference type="PROSITE" id="PS50137"/>
    </source>
</evidence>
<dbReference type="OrthoDB" id="67027at2759"/>
<evidence type="ECO:0000256" key="8">
    <source>
        <dbReference type="PROSITE-ProRule" id="PRU00266"/>
    </source>
</evidence>
<dbReference type="GO" id="GO:0004525">
    <property type="term" value="F:ribonuclease III activity"/>
    <property type="evidence" value="ECO:0007669"/>
    <property type="project" value="InterPro"/>
</dbReference>
<evidence type="ECO:0000313" key="11">
    <source>
        <dbReference type="EMBL" id="OLL23789.1"/>
    </source>
</evidence>
<sequence length="309" mass="34164">MATDQIITKYSIPVSLLILEKPPINIDWLLSFPHSPTISALHSRLKLPSSFSKSLLARTLVDPTSEAAKAYPHNKHLARSGTVIAGYLVSEYLVSRYPRLPYDVLTAGLQAFAGVPVLHQVGREWGVELGKSGEFENYGKLLFQRAEIGAVDPKKGEKFADRAMADMVRSVIGGVYISEGFTASKVFVHNHLLSRTLQMSSLFKFNEPSRELSRLCTRENLDRPIFRSISETGRVSRSPVFVIGVYLGDEMVGQGQASSVDEAKFRAAANALKAWYLYENKPFQLPSLTLESPDAAFVPNYIDAGEVIV</sequence>
<keyword evidence="5" id="KW-0687">Ribonucleoprotein</keyword>
<dbReference type="InterPro" id="IPR044444">
    <property type="entry name" value="Ribosomal_mL44_DSRM_metazoa"/>
</dbReference>
<dbReference type="Gene3D" id="1.10.1520.10">
    <property type="entry name" value="Ribonuclease III domain"/>
    <property type="match status" value="1"/>
</dbReference>
<evidence type="ECO:0000256" key="4">
    <source>
        <dbReference type="ARBA" id="ARBA00023128"/>
    </source>
</evidence>